<dbReference type="PANTHER" id="PTHR47326:SF1">
    <property type="entry name" value="HTH PSQ-TYPE DOMAIN-CONTAINING PROTEIN"/>
    <property type="match status" value="1"/>
</dbReference>
<feature type="domain" description="Mos1 transposase HTH" evidence="2">
    <location>
        <begin position="11"/>
        <end position="52"/>
    </location>
</feature>
<evidence type="ECO:0000259" key="2">
    <source>
        <dbReference type="Pfam" id="PF17906"/>
    </source>
</evidence>
<accession>A0ABY6KF75</accession>
<proteinExistence type="predicted"/>
<evidence type="ECO:0000256" key="1">
    <source>
        <dbReference type="SAM" id="MobiDB-lite"/>
    </source>
</evidence>
<protein>
    <recommendedName>
        <fullName evidence="2">Mos1 transposase HTH domain-containing protein</fullName>
    </recommendedName>
</protein>
<dbReference type="Proteomes" id="UP001235939">
    <property type="component" value="Chromosome 05"/>
</dbReference>
<evidence type="ECO:0000313" key="4">
    <source>
        <dbReference type="Proteomes" id="UP001235939"/>
    </source>
</evidence>
<organism evidence="3 4">
    <name type="scientific">Cordylochernes scorpioides</name>
    <dbReference type="NCBI Taxonomy" id="51811"/>
    <lineage>
        <taxon>Eukaryota</taxon>
        <taxon>Metazoa</taxon>
        <taxon>Ecdysozoa</taxon>
        <taxon>Arthropoda</taxon>
        <taxon>Chelicerata</taxon>
        <taxon>Arachnida</taxon>
        <taxon>Pseudoscorpiones</taxon>
        <taxon>Cheliferoidea</taxon>
        <taxon>Chernetidae</taxon>
        <taxon>Cordylochernes</taxon>
    </lineage>
</organism>
<feature type="region of interest" description="Disordered" evidence="1">
    <location>
        <begin position="52"/>
        <end position="71"/>
    </location>
</feature>
<dbReference type="InterPro" id="IPR036397">
    <property type="entry name" value="RNaseH_sf"/>
</dbReference>
<dbReference type="InterPro" id="IPR041426">
    <property type="entry name" value="Mos1_HTH"/>
</dbReference>
<reference evidence="3 4" key="1">
    <citation type="submission" date="2022-01" db="EMBL/GenBank/DDBJ databases">
        <title>A chromosomal length assembly of Cordylochernes scorpioides.</title>
        <authorList>
            <person name="Zeh D."/>
            <person name="Zeh J."/>
        </authorList>
    </citation>
    <scope>NUCLEOTIDE SEQUENCE [LARGE SCALE GENOMIC DNA]</scope>
    <source>
        <strain evidence="3">IN4F17</strain>
        <tissue evidence="3">Whole Body</tissue>
    </source>
</reference>
<sequence>MERLLEQQYAIKFCVRLGKNATETFQMLQKAFKDDCISRSQSGKWHKVFKEGREEVADEPRSGRPTTARTDENMDRVLEVLRTDRRLSIQQISDTLHMSTFVVNRIVTEDLQMRLESVLDKNLSGQWIGRRGPIEFPARSPDLTPLDFFLWGTVKDGVYKCKPRNLDILWNEIQAVCREISLDVLIRCTESVVTRTQNCIDAAGHQIEQY</sequence>
<dbReference type="Gene3D" id="3.30.420.10">
    <property type="entry name" value="Ribonuclease H-like superfamily/Ribonuclease H"/>
    <property type="match status" value="1"/>
</dbReference>
<dbReference type="PANTHER" id="PTHR47326">
    <property type="entry name" value="TRANSPOSABLE ELEMENT TC3 TRANSPOSASE-LIKE PROTEIN"/>
    <property type="match status" value="1"/>
</dbReference>
<keyword evidence="4" id="KW-1185">Reference proteome</keyword>
<dbReference type="EMBL" id="CP092867">
    <property type="protein sequence ID" value="UYV67491.1"/>
    <property type="molecule type" value="Genomic_DNA"/>
</dbReference>
<feature type="compositionally biased region" description="Basic and acidic residues" evidence="1">
    <location>
        <begin position="52"/>
        <end position="62"/>
    </location>
</feature>
<dbReference type="Pfam" id="PF17906">
    <property type="entry name" value="HTH_48"/>
    <property type="match status" value="1"/>
</dbReference>
<name>A0ABY6KF75_9ARAC</name>
<evidence type="ECO:0000313" key="3">
    <source>
        <dbReference type="EMBL" id="UYV67491.1"/>
    </source>
</evidence>
<gene>
    <name evidence="3" type="ORF">LAZ67_5000890</name>
</gene>